<reference evidence="2" key="1">
    <citation type="journal article" date="2019" name="Int. J. Syst. Evol. Microbiol.">
        <title>The Global Catalogue of Microorganisms (GCM) 10K type strain sequencing project: providing services to taxonomists for standard genome sequencing and annotation.</title>
        <authorList>
            <consortium name="The Broad Institute Genomics Platform"/>
            <consortium name="The Broad Institute Genome Sequencing Center for Infectious Disease"/>
            <person name="Wu L."/>
            <person name="Ma J."/>
        </authorList>
    </citation>
    <scope>NUCLEOTIDE SEQUENCE [LARGE SCALE GENOMIC DNA]</scope>
    <source>
        <strain evidence="2">ICMP 19515</strain>
    </source>
</reference>
<dbReference type="Proteomes" id="UP001595648">
    <property type="component" value="Unassembled WGS sequence"/>
</dbReference>
<gene>
    <name evidence="1" type="ORF">ACFOJ9_31340</name>
</gene>
<proteinExistence type="predicted"/>
<accession>A0ABV7MYV6</accession>
<sequence>MTALSITAANVLAGANSTRDNGTAGAAVTAGQPVYKAADNTYKLADTNDASALVRKPKGIALHAAATGQPLAVHQKGPITIGAAVTPGVAYYLGGTPGTIVPVGDLTTGDHPALIGMATSATEIYVDIQTPDAAL</sequence>
<keyword evidence="2" id="KW-1185">Reference proteome</keyword>
<protein>
    <submittedName>
        <fullName evidence="1">Uncharacterized protein</fullName>
    </submittedName>
</protein>
<dbReference type="RefSeq" id="WP_378984878.1">
    <property type="nucleotide sequence ID" value="NZ_JBHRVD010000001.1"/>
</dbReference>
<dbReference type="EMBL" id="JBHRVD010000001">
    <property type="protein sequence ID" value="MFC3326211.1"/>
    <property type="molecule type" value="Genomic_DNA"/>
</dbReference>
<evidence type="ECO:0000313" key="2">
    <source>
        <dbReference type="Proteomes" id="UP001595648"/>
    </source>
</evidence>
<name>A0ABV7MYV6_9HYPH</name>
<organism evidence="1 2">
    <name type="scientific">Mesorhizobium cantuariense</name>
    <dbReference type="NCBI Taxonomy" id="1300275"/>
    <lineage>
        <taxon>Bacteria</taxon>
        <taxon>Pseudomonadati</taxon>
        <taxon>Pseudomonadota</taxon>
        <taxon>Alphaproteobacteria</taxon>
        <taxon>Hyphomicrobiales</taxon>
        <taxon>Phyllobacteriaceae</taxon>
        <taxon>Mesorhizobium</taxon>
    </lineage>
</organism>
<evidence type="ECO:0000313" key="1">
    <source>
        <dbReference type="EMBL" id="MFC3326211.1"/>
    </source>
</evidence>
<comment type="caution">
    <text evidence="1">The sequence shown here is derived from an EMBL/GenBank/DDBJ whole genome shotgun (WGS) entry which is preliminary data.</text>
</comment>